<dbReference type="EMBL" id="CP104965">
    <property type="protein sequence ID" value="UXN71349.1"/>
    <property type="molecule type" value="Genomic_DNA"/>
</dbReference>
<organism evidence="1 2">
    <name type="scientific">Devosia neptuniae</name>
    <dbReference type="NCBI Taxonomy" id="191302"/>
    <lineage>
        <taxon>Bacteria</taxon>
        <taxon>Pseudomonadati</taxon>
        <taxon>Pseudomonadota</taxon>
        <taxon>Alphaproteobacteria</taxon>
        <taxon>Hyphomicrobiales</taxon>
        <taxon>Devosiaceae</taxon>
        <taxon>Devosia</taxon>
    </lineage>
</organism>
<gene>
    <name evidence="1" type="ORF">N8A98_09290</name>
</gene>
<sequence length="54" mass="5895">MIGWILKKLAGNQPAPEPIRSTPGENCALWHDVSRALDQSARAARERKAKGAAR</sequence>
<dbReference type="RefSeq" id="WP_262170859.1">
    <property type="nucleotide sequence ID" value="NZ_CP104965.1"/>
</dbReference>
<dbReference type="Proteomes" id="UP001061862">
    <property type="component" value="Chromosome"/>
</dbReference>
<accession>A0ABY6CGI6</accession>
<evidence type="ECO:0000313" key="1">
    <source>
        <dbReference type="EMBL" id="UXN71349.1"/>
    </source>
</evidence>
<keyword evidence="2" id="KW-1185">Reference proteome</keyword>
<reference evidence="1 2" key="1">
    <citation type="submission" date="2022-09" db="EMBL/GenBank/DDBJ databases">
        <title>Interaction between co-microsymbionts with complementary sets of symbiotic genes in legume-rhizobium systems.</title>
        <authorList>
            <person name="Safronova V."/>
            <person name="Sazanova A."/>
            <person name="Afonin A."/>
            <person name="Chirak E."/>
        </authorList>
    </citation>
    <scope>NUCLEOTIDE SEQUENCE [LARGE SCALE GENOMIC DNA]</scope>
    <source>
        <strain evidence="1 2">A18/4-1</strain>
    </source>
</reference>
<protein>
    <submittedName>
        <fullName evidence="1">Uncharacterized protein</fullName>
    </submittedName>
</protein>
<evidence type="ECO:0000313" key="2">
    <source>
        <dbReference type="Proteomes" id="UP001061862"/>
    </source>
</evidence>
<name>A0ABY6CGI6_9HYPH</name>
<proteinExistence type="predicted"/>